<dbReference type="GO" id="GO:0005524">
    <property type="term" value="F:ATP binding"/>
    <property type="evidence" value="ECO:0007669"/>
    <property type="project" value="UniProtKB-KW"/>
</dbReference>
<dbReference type="SMART" id="SM00382">
    <property type="entry name" value="AAA"/>
    <property type="match status" value="1"/>
</dbReference>
<name>A0ABP8G4R8_9BACT</name>
<dbReference type="InterPro" id="IPR003593">
    <property type="entry name" value="AAA+_ATPase"/>
</dbReference>
<evidence type="ECO:0000313" key="6">
    <source>
        <dbReference type="Proteomes" id="UP001501207"/>
    </source>
</evidence>
<evidence type="ECO:0000256" key="2">
    <source>
        <dbReference type="ARBA" id="ARBA00022741"/>
    </source>
</evidence>
<feature type="domain" description="ABC transporter" evidence="4">
    <location>
        <begin position="3"/>
        <end position="235"/>
    </location>
</feature>
<dbReference type="PANTHER" id="PTHR45772:SF10">
    <property type="entry name" value="LIPOPOLYSACCHARIDE EXPORT SYSTEM ATP-BINDING PROTEIN LPTB"/>
    <property type="match status" value="1"/>
</dbReference>
<protein>
    <submittedName>
        <fullName evidence="5">LPS export ABC transporter ATP-binding protein</fullName>
    </submittedName>
</protein>
<accession>A0ABP8G4R8</accession>
<dbReference type="NCBIfam" id="TIGR04406">
    <property type="entry name" value="LPS_export_lptB"/>
    <property type="match status" value="1"/>
</dbReference>
<dbReference type="Gene3D" id="3.40.50.300">
    <property type="entry name" value="P-loop containing nucleotide triphosphate hydrolases"/>
    <property type="match status" value="1"/>
</dbReference>
<dbReference type="InterPro" id="IPR030921">
    <property type="entry name" value="LPS_export_LptB"/>
</dbReference>
<proteinExistence type="predicted"/>
<evidence type="ECO:0000256" key="3">
    <source>
        <dbReference type="ARBA" id="ARBA00022840"/>
    </source>
</evidence>
<evidence type="ECO:0000256" key="1">
    <source>
        <dbReference type="ARBA" id="ARBA00022448"/>
    </source>
</evidence>
<comment type="caution">
    <text evidence="5">The sequence shown here is derived from an EMBL/GenBank/DDBJ whole genome shotgun (WGS) entry which is preliminary data.</text>
</comment>
<keyword evidence="3 5" id="KW-0067">ATP-binding</keyword>
<dbReference type="InterPro" id="IPR003439">
    <property type="entry name" value="ABC_transporter-like_ATP-bd"/>
</dbReference>
<evidence type="ECO:0000259" key="4">
    <source>
        <dbReference type="PROSITE" id="PS50893"/>
    </source>
</evidence>
<keyword evidence="6" id="KW-1185">Reference proteome</keyword>
<sequence>MRIYTNELVKRYRSRTVVNHVSVEVTQGEIVGLLGPNGAGKTTTFYMVVGLIKPDEGRVFCDDEDITRLPMYKRAQMGIGYLPQEASVFRKLSVEDNISAVLEMTRLTRAEQLKKRDGLLEEFHLEHVRKSPGDVLSGGERRRTEIARALAVDPKFILLDEPFAGIDPIAVEDIQMIVARLKYRNIGILITDHNVQETLSITDRAYLQFEGKILKSGTAEELAADPQVRLVYLGQNFELRRKNLLDHVSQSST</sequence>
<dbReference type="CDD" id="cd03218">
    <property type="entry name" value="ABC_YhbG"/>
    <property type="match status" value="1"/>
</dbReference>
<dbReference type="RefSeq" id="WP_344980665.1">
    <property type="nucleotide sequence ID" value="NZ_BAABFN010000020.1"/>
</dbReference>
<evidence type="ECO:0000313" key="5">
    <source>
        <dbReference type="EMBL" id="GAA4317327.1"/>
    </source>
</evidence>
<dbReference type="PANTHER" id="PTHR45772">
    <property type="entry name" value="CONSERVED COMPONENT OF ABC TRANSPORTER FOR NATURAL AMINO ACIDS-RELATED"/>
    <property type="match status" value="1"/>
</dbReference>
<reference evidence="6" key="1">
    <citation type="journal article" date="2019" name="Int. J. Syst. Evol. Microbiol.">
        <title>The Global Catalogue of Microorganisms (GCM) 10K type strain sequencing project: providing services to taxonomists for standard genome sequencing and annotation.</title>
        <authorList>
            <consortium name="The Broad Institute Genomics Platform"/>
            <consortium name="The Broad Institute Genome Sequencing Center for Infectious Disease"/>
            <person name="Wu L."/>
            <person name="Ma J."/>
        </authorList>
    </citation>
    <scope>NUCLEOTIDE SEQUENCE [LARGE SCALE GENOMIC DNA]</scope>
    <source>
        <strain evidence="6">JCM 17664</strain>
    </source>
</reference>
<organism evidence="5 6">
    <name type="scientific">Compostibacter hankyongensis</name>
    <dbReference type="NCBI Taxonomy" id="1007089"/>
    <lineage>
        <taxon>Bacteria</taxon>
        <taxon>Pseudomonadati</taxon>
        <taxon>Bacteroidota</taxon>
        <taxon>Chitinophagia</taxon>
        <taxon>Chitinophagales</taxon>
        <taxon>Chitinophagaceae</taxon>
        <taxon>Compostibacter</taxon>
    </lineage>
</organism>
<keyword evidence="2" id="KW-0547">Nucleotide-binding</keyword>
<keyword evidence="1" id="KW-0813">Transport</keyword>
<dbReference type="EMBL" id="BAABFN010000020">
    <property type="protein sequence ID" value="GAA4317327.1"/>
    <property type="molecule type" value="Genomic_DNA"/>
</dbReference>
<gene>
    <name evidence="5" type="primary">lptB</name>
    <name evidence="5" type="ORF">GCM10023143_29320</name>
</gene>
<dbReference type="Pfam" id="PF00005">
    <property type="entry name" value="ABC_tran"/>
    <property type="match status" value="1"/>
</dbReference>
<dbReference type="SUPFAM" id="SSF52540">
    <property type="entry name" value="P-loop containing nucleoside triphosphate hydrolases"/>
    <property type="match status" value="1"/>
</dbReference>
<dbReference type="Proteomes" id="UP001501207">
    <property type="component" value="Unassembled WGS sequence"/>
</dbReference>
<dbReference type="PROSITE" id="PS50893">
    <property type="entry name" value="ABC_TRANSPORTER_2"/>
    <property type="match status" value="1"/>
</dbReference>
<dbReference type="InterPro" id="IPR051120">
    <property type="entry name" value="ABC_AA/LPS_Transport"/>
</dbReference>
<dbReference type="InterPro" id="IPR027417">
    <property type="entry name" value="P-loop_NTPase"/>
</dbReference>